<evidence type="ECO:0000313" key="2">
    <source>
        <dbReference type="EMBL" id="CAG5096256.1"/>
    </source>
</evidence>
<evidence type="ECO:0000256" key="1">
    <source>
        <dbReference type="SAM" id="MobiDB-lite"/>
    </source>
</evidence>
<gene>
    <name evidence="2" type="ORF">OKIOD_LOCUS6095</name>
</gene>
<proteinExistence type="predicted"/>
<evidence type="ECO:0000313" key="3">
    <source>
        <dbReference type="Proteomes" id="UP001158576"/>
    </source>
</evidence>
<organism evidence="2 3">
    <name type="scientific">Oikopleura dioica</name>
    <name type="common">Tunicate</name>
    <dbReference type="NCBI Taxonomy" id="34765"/>
    <lineage>
        <taxon>Eukaryota</taxon>
        <taxon>Metazoa</taxon>
        <taxon>Chordata</taxon>
        <taxon>Tunicata</taxon>
        <taxon>Appendicularia</taxon>
        <taxon>Copelata</taxon>
        <taxon>Oikopleuridae</taxon>
        <taxon>Oikopleura</taxon>
    </lineage>
</organism>
<keyword evidence="3" id="KW-1185">Reference proteome</keyword>
<sequence>MLDIYLKFTRVLGNPGFQLRMWEHKREFFISLSCGCTFEKKLAGEDHTECLFWLTYIYGGEFIDSEDSYWIDLDLDDTPHVFCEKDEHQLTRIDELVKLRRNVMLERPNDTAYEIGDDATTKVMYKLFFSGPGVTIGGAFIQVLLAPINEDVVTFDLEKAEAMRESQRSSNELLKRINEDQDRDDSNQTLEESSSNNE</sequence>
<feature type="compositionally biased region" description="Polar residues" evidence="1">
    <location>
        <begin position="187"/>
        <end position="198"/>
    </location>
</feature>
<dbReference type="Proteomes" id="UP001158576">
    <property type="component" value="Chromosome XSR"/>
</dbReference>
<reference evidence="2 3" key="1">
    <citation type="submission" date="2021-04" db="EMBL/GenBank/DDBJ databases">
        <authorList>
            <person name="Bliznina A."/>
        </authorList>
    </citation>
    <scope>NUCLEOTIDE SEQUENCE [LARGE SCALE GENOMIC DNA]</scope>
</reference>
<protein>
    <submittedName>
        <fullName evidence="2">Oidioi.mRNA.OKI2018_I69.XSR.g14537.t1.cds</fullName>
    </submittedName>
</protein>
<accession>A0ABN7SE29</accession>
<feature type="compositionally biased region" description="Basic and acidic residues" evidence="1">
    <location>
        <begin position="164"/>
        <end position="186"/>
    </location>
</feature>
<dbReference type="EMBL" id="OU015569">
    <property type="protein sequence ID" value="CAG5096256.1"/>
    <property type="molecule type" value="Genomic_DNA"/>
</dbReference>
<name>A0ABN7SE29_OIKDI</name>
<feature type="region of interest" description="Disordered" evidence="1">
    <location>
        <begin position="164"/>
        <end position="198"/>
    </location>
</feature>